<name>A0ABS1XPI3_9ACTN</name>
<evidence type="ECO:0000256" key="2">
    <source>
        <dbReference type="ARBA" id="ARBA00023163"/>
    </source>
</evidence>
<feature type="domain" description="Bacterial transcriptional activator" evidence="3">
    <location>
        <begin position="43"/>
        <end position="141"/>
    </location>
</feature>
<dbReference type="Pfam" id="PF03704">
    <property type="entry name" value="BTAD"/>
    <property type="match status" value="1"/>
</dbReference>
<dbReference type="InterPro" id="IPR011990">
    <property type="entry name" value="TPR-like_helical_dom_sf"/>
</dbReference>
<evidence type="ECO:0000313" key="5">
    <source>
        <dbReference type="Proteomes" id="UP000601027"/>
    </source>
</evidence>
<dbReference type="SMART" id="SM01043">
    <property type="entry name" value="BTAD"/>
    <property type="match status" value="1"/>
</dbReference>
<accession>A0ABS1XPI3</accession>
<comment type="caution">
    <text evidence="4">The sequence shown here is derived from an EMBL/GenBank/DDBJ whole genome shotgun (WGS) entry which is preliminary data.</text>
</comment>
<organism evidence="4 5">
    <name type="scientific">Micromonospora parastrephiae</name>
    <dbReference type="NCBI Taxonomy" id="2806101"/>
    <lineage>
        <taxon>Bacteria</taxon>
        <taxon>Bacillati</taxon>
        <taxon>Actinomycetota</taxon>
        <taxon>Actinomycetes</taxon>
        <taxon>Micromonosporales</taxon>
        <taxon>Micromonosporaceae</taxon>
        <taxon>Micromonospora</taxon>
    </lineage>
</organism>
<keyword evidence="1" id="KW-0805">Transcription regulation</keyword>
<dbReference type="EMBL" id="JAEVHM010000010">
    <property type="protein sequence ID" value="MBM0231170.1"/>
    <property type="molecule type" value="Genomic_DNA"/>
</dbReference>
<evidence type="ECO:0000259" key="3">
    <source>
        <dbReference type="SMART" id="SM01043"/>
    </source>
</evidence>
<keyword evidence="2" id="KW-0804">Transcription</keyword>
<evidence type="ECO:0000256" key="1">
    <source>
        <dbReference type="ARBA" id="ARBA00023015"/>
    </source>
</evidence>
<dbReference type="PANTHER" id="PTHR35807:SF1">
    <property type="entry name" value="TRANSCRIPTIONAL REGULATOR REDD"/>
    <property type="match status" value="1"/>
</dbReference>
<proteinExistence type="predicted"/>
<sequence length="145" mass="16138">MATQRLHTYTYNLRQTFRSISGDNTYLRLRRHHYTLNTDAFDIDLWTMRDAITAAQHATSTEATTAALRHAVAAYRGPLAADTGYPWLARHQQAVSREFLTAAVNLAEALAHRPAEAHAVLDTAAHHHPDDELLAAAATIRDRLG</sequence>
<keyword evidence="5" id="KW-1185">Reference proteome</keyword>
<dbReference type="PANTHER" id="PTHR35807">
    <property type="entry name" value="TRANSCRIPTIONAL REGULATOR REDD-RELATED"/>
    <property type="match status" value="1"/>
</dbReference>
<gene>
    <name evidence="4" type="ORF">JNW91_04315</name>
</gene>
<dbReference type="Gene3D" id="1.25.40.10">
    <property type="entry name" value="Tetratricopeptide repeat domain"/>
    <property type="match status" value="1"/>
</dbReference>
<protein>
    <submittedName>
        <fullName evidence="4">Bacterial transcriptional activator domain-containing protein</fullName>
    </submittedName>
</protein>
<evidence type="ECO:0000313" key="4">
    <source>
        <dbReference type="EMBL" id="MBM0231170.1"/>
    </source>
</evidence>
<dbReference type="InterPro" id="IPR051677">
    <property type="entry name" value="AfsR-DnrI-RedD_regulator"/>
</dbReference>
<dbReference type="Proteomes" id="UP000601027">
    <property type="component" value="Unassembled WGS sequence"/>
</dbReference>
<reference evidence="4 5" key="1">
    <citation type="submission" date="2021-01" db="EMBL/GenBank/DDBJ databases">
        <title>Draft genome sequence of Micromonospora sp. strain STR1_7.</title>
        <authorList>
            <person name="Karlyshev A."/>
            <person name="Jawad R."/>
        </authorList>
    </citation>
    <scope>NUCLEOTIDE SEQUENCE [LARGE SCALE GENOMIC DNA]</scope>
    <source>
        <strain evidence="4 5">STR1-7</strain>
    </source>
</reference>
<dbReference type="InterPro" id="IPR005158">
    <property type="entry name" value="BTAD"/>
</dbReference>